<name>A0A3D8QPP4_9HELO</name>
<dbReference type="PRINTS" id="PR00420">
    <property type="entry name" value="RNGMNOXGNASE"/>
</dbReference>
<organism evidence="6 7">
    <name type="scientific">Coleophoma cylindrospora</name>
    <dbReference type="NCBI Taxonomy" id="1849047"/>
    <lineage>
        <taxon>Eukaryota</taxon>
        <taxon>Fungi</taxon>
        <taxon>Dikarya</taxon>
        <taxon>Ascomycota</taxon>
        <taxon>Pezizomycotina</taxon>
        <taxon>Leotiomycetes</taxon>
        <taxon>Helotiales</taxon>
        <taxon>Dermateaceae</taxon>
        <taxon>Coleophoma</taxon>
    </lineage>
</organism>
<evidence type="ECO:0000256" key="4">
    <source>
        <dbReference type="SAM" id="MobiDB-lite"/>
    </source>
</evidence>
<dbReference type="InterPro" id="IPR002938">
    <property type="entry name" value="FAD-bd"/>
</dbReference>
<evidence type="ECO:0000259" key="5">
    <source>
        <dbReference type="Pfam" id="PF01494"/>
    </source>
</evidence>
<comment type="caution">
    <text evidence="6">The sequence shown here is derived from an EMBL/GenBank/DDBJ whole genome shotgun (WGS) entry which is preliminary data.</text>
</comment>
<proteinExistence type="predicted"/>
<keyword evidence="2" id="KW-0274">FAD</keyword>
<dbReference type="Proteomes" id="UP000256645">
    <property type="component" value="Unassembled WGS sequence"/>
</dbReference>
<dbReference type="PANTHER" id="PTHR47469">
    <property type="entry name" value="MONOOXYGENASE-LIKE"/>
    <property type="match status" value="1"/>
</dbReference>
<keyword evidence="1" id="KW-0285">Flavoprotein</keyword>
<dbReference type="EMBL" id="PDLM01000013">
    <property type="protein sequence ID" value="RDW63793.1"/>
    <property type="molecule type" value="Genomic_DNA"/>
</dbReference>
<reference evidence="6 7" key="1">
    <citation type="journal article" date="2018" name="IMA Fungus">
        <title>IMA Genome-F 9: Draft genome sequence of Annulohypoxylon stygium, Aspergillus mulundensis, Berkeleyomyces basicola (syn. Thielaviopsis basicola), Ceratocystis smalleyi, two Cercospora beticola strains, Coleophoma cylindrospora, Fusarium fracticaudum, Phialophora cf. hyalina, and Morchella septimelata.</title>
        <authorList>
            <person name="Wingfield B.D."/>
            <person name="Bills G.F."/>
            <person name="Dong Y."/>
            <person name="Huang W."/>
            <person name="Nel W.J."/>
            <person name="Swalarsk-Parry B.S."/>
            <person name="Vaghefi N."/>
            <person name="Wilken P.M."/>
            <person name="An Z."/>
            <person name="de Beer Z.W."/>
            <person name="De Vos L."/>
            <person name="Chen L."/>
            <person name="Duong T.A."/>
            <person name="Gao Y."/>
            <person name="Hammerbacher A."/>
            <person name="Kikkert J.R."/>
            <person name="Li Y."/>
            <person name="Li H."/>
            <person name="Li K."/>
            <person name="Li Q."/>
            <person name="Liu X."/>
            <person name="Ma X."/>
            <person name="Naidoo K."/>
            <person name="Pethybridge S.J."/>
            <person name="Sun J."/>
            <person name="Steenkamp E.T."/>
            <person name="van der Nest M.A."/>
            <person name="van Wyk S."/>
            <person name="Wingfield M.J."/>
            <person name="Xiong C."/>
            <person name="Yue Q."/>
            <person name="Zhang X."/>
        </authorList>
    </citation>
    <scope>NUCLEOTIDE SEQUENCE [LARGE SCALE GENOMIC DNA]</scope>
    <source>
        <strain evidence="6 7">BP6252</strain>
    </source>
</reference>
<evidence type="ECO:0000256" key="3">
    <source>
        <dbReference type="ARBA" id="ARBA00023002"/>
    </source>
</evidence>
<protein>
    <recommendedName>
        <fullName evidence="5">FAD-binding domain-containing protein</fullName>
    </recommendedName>
</protein>
<dbReference type="STRING" id="1849047.A0A3D8QPP4"/>
<dbReference type="Pfam" id="PF01494">
    <property type="entry name" value="FAD_binding_3"/>
    <property type="match status" value="1"/>
</dbReference>
<accession>A0A3D8QPP4</accession>
<dbReference type="GO" id="GO:0016491">
    <property type="term" value="F:oxidoreductase activity"/>
    <property type="evidence" value="ECO:0007669"/>
    <property type="project" value="UniProtKB-KW"/>
</dbReference>
<dbReference type="GO" id="GO:0071949">
    <property type="term" value="F:FAD binding"/>
    <property type="evidence" value="ECO:0007669"/>
    <property type="project" value="InterPro"/>
</dbReference>
<dbReference type="AlphaFoldDB" id="A0A3D8QPP4"/>
<dbReference type="InterPro" id="IPR053212">
    <property type="entry name" value="DHP_3-monooxygenase"/>
</dbReference>
<sequence length="295" mass="30783">MAPKSVIIVGGSVAGLLQGLQLKRSGSNVIVLEQDPSKDRHSHESGVSIGPTVVSLLEKYDATGRPAAIPTQFMSAAWRQRLRVVNTTWPHNMSNWGCLYLILRANFDGMASETVPCPPPPKPTDGNVEYRGGKRVTGVSYNPEKGLVRVQFVDVTTAEESSVTAEMVIAADGVHSTVRKLLQIPTRETYAGAPEHRPAGTGQPGGMGRAGCSVPTADDRAACRGGDQDAEAVRDQGRGSTVQHAEFLRWASGVGGGCVYNLSIALGDGVRAGGAACLADGSSLAGRDHAAGAGR</sequence>
<keyword evidence="7" id="KW-1185">Reference proteome</keyword>
<keyword evidence="3" id="KW-0560">Oxidoreductase</keyword>
<evidence type="ECO:0000256" key="1">
    <source>
        <dbReference type="ARBA" id="ARBA00022630"/>
    </source>
</evidence>
<feature type="domain" description="FAD-binding" evidence="5">
    <location>
        <begin position="129"/>
        <end position="188"/>
    </location>
</feature>
<dbReference type="OrthoDB" id="655030at2759"/>
<gene>
    <name evidence="6" type="ORF">BP6252_11338</name>
</gene>
<dbReference type="Gene3D" id="3.50.50.60">
    <property type="entry name" value="FAD/NAD(P)-binding domain"/>
    <property type="match status" value="1"/>
</dbReference>
<evidence type="ECO:0000313" key="6">
    <source>
        <dbReference type="EMBL" id="RDW63793.1"/>
    </source>
</evidence>
<dbReference type="PANTHER" id="PTHR47469:SF2">
    <property type="entry name" value="OS06G0597600 PROTEIN"/>
    <property type="match status" value="1"/>
</dbReference>
<evidence type="ECO:0000256" key="2">
    <source>
        <dbReference type="ARBA" id="ARBA00022827"/>
    </source>
</evidence>
<dbReference type="InterPro" id="IPR036188">
    <property type="entry name" value="FAD/NAD-bd_sf"/>
</dbReference>
<feature type="region of interest" description="Disordered" evidence="4">
    <location>
        <begin position="190"/>
        <end position="239"/>
    </location>
</feature>
<dbReference type="SUPFAM" id="SSF51905">
    <property type="entry name" value="FAD/NAD(P)-binding domain"/>
    <property type="match status" value="1"/>
</dbReference>
<evidence type="ECO:0000313" key="7">
    <source>
        <dbReference type="Proteomes" id="UP000256645"/>
    </source>
</evidence>